<organism evidence="1">
    <name type="scientific">Anguilla anguilla</name>
    <name type="common">European freshwater eel</name>
    <name type="synonym">Muraena anguilla</name>
    <dbReference type="NCBI Taxonomy" id="7936"/>
    <lineage>
        <taxon>Eukaryota</taxon>
        <taxon>Metazoa</taxon>
        <taxon>Chordata</taxon>
        <taxon>Craniata</taxon>
        <taxon>Vertebrata</taxon>
        <taxon>Euteleostomi</taxon>
        <taxon>Actinopterygii</taxon>
        <taxon>Neopterygii</taxon>
        <taxon>Teleostei</taxon>
        <taxon>Anguilliformes</taxon>
        <taxon>Anguillidae</taxon>
        <taxon>Anguilla</taxon>
    </lineage>
</organism>
<accession>A0A0E9X8Y7</accession>
<evidence type="ECO:0000313" key="1">
    <source>
        <dbReference type="EMBL" id="JAH99074.1"/>
    </source>
</evidence>
<protein>
    <submittedName>
        <fullName evidence="1">Uncharacterized protein</fullName>
    </submittedName>
</protein>
<proteinExistence type="predicted"/>
<reference evidence="1" key="2">
    <citation type="journal article" date="2015" name="Fish Shellfish Immunol.">
        <title>Early steps in the European eel (Anguilla anguilla)-Vibrio vulnificus interaction in the gills: Role of the RtxA13 toxin.</title>
        <authorList>
            <person name="Callol A."/>
            <person name="Pajuelo D."/>
            <person name="Ebbesson L."/>
            <person name="Teles M."/>
            <person name="MacKenzie S."/>
            <person name="Amaro C."/>
        </authorList>
    </citation>
    <scope>NUCLEOTIDE SEQUENCE</scope>
</reference>
<dbReference type="EMBL" id="GBXM01009503">
    <property type="protein sequence ID" value="JAH99074.1"/>
    <property type="molecule type" value="Transcribed_RNA"/>
</dbReference>
<reference evidence="1" key="1">
    <citation type="submission" date="2014-11" db="EMBL/GenBank/DDBJ databases">
        <authorList>
            <person name="Amaro Gonzalez C."/>
        </authorList>
    </citation>
    <scope>NUCLEOTIDE SEQUENCE</scope>
</reference>
<dbReference type="AlphaFoldDB" id="A0A0E9X8Y7"/>
<sequence length="50" mass="5670">MSKKDPILIYNSLRCAVWSGPAMRRTLLRSLALWSLCVHDSVLQVELIKG</sequence>
<name>A0A0E9X8Y7_ANGAN</name>